<protein>
    <recommendedName>
        <fullName evidence="4">XRE family transcriptional regulator</fullName>
    </recommendedName>
</protein>
<feature type="compositionally biased region" description="Basic and acidic residues" evidence="1">
    <location>
        <begin position="10"/>
        <end position="23"/>
    </location>
</feature>
<accession>A0A370BH10</accession>
<keyword evidence="3" id="KW-1185">Reference proteome</keyword>
<dbReference type="Proteomes" id="UP000253741">
    <property type="component" value="Unassembled WGS sequence"/>
</dbReference>
<feature type="region of interest" description="Disordered" evidence="1">
    <location>
        <begin position="1"/>
        <end position="23"/>
    </location>
</feature>
<evidence type="ECO:0000313" key="2">
    <source>
        <dbReference type="EMBL" id="RDG39083.1"/>
    </source>
</evidence>
<comment type="caution">
    <text evidence="2">The sequence shown here is derived from an EMBL/GenBank/DDBJ whole genome shotgun (WGS) entry which is preliminary data.</text>
</comment>
<dbReference type="EMBL" id="QQNA01000032">
    <property type="protein sequence ID" value="RDG39083.1"/>
    <property type="molecule type" value="Genomic_DNA"/>
</dbReference>
<evidence type="ECO:0008006" key="4">
    <source>
        <dbReference type="Google" id="ProtNLM"/>
    </source>
</evidence>
<dbReference type="OrthoDB" id="134501at2"/>
<feature type="compositionally biased region" description="Low complexity" evidence="1">
    <location>
        <begin position="94"/>
        <end position="106"/>
    </location>
</feature>
<organism evidence="2 3">
    <name type="scientific">Streptomyces corynorhini</name>
    <dbReference type="NCBI Taxonomy" id="2282652"/>
    <lineage>
        <taxon>Bacteria</taxon>
        <taxon>Bacillati</taxon>
        <taxon>Actinomycetota</taxon>
        <taxon>Actinomycetes</taxon>
        <taxon>Kitasatosporales</taxon>
        <taxon>Streptomycetaceae</taxon>
        <taxon>Streptomyces</taxon>
    </lineage>
</organism>
<proteinExistence type="predicted"/>
<evidence type="ECO:0000256" key="1">
    <source>
        <dbReference type="SAM" id="MobiDB-lite"/>
    </source>
</evidence>
<feature type="region of interest" description="Disordered" evidence="1">
    <location>
        <begin position="80"/>
        <end position="136"/>
    </location>
</feature>
<dbReference type="AlphaFoldDB" id="A0A370BH10"/>
<name>A0A370BH10_9ACTN</name>
<sequence>MGGFSCPLRGARERAGSPDHRTMSEHCGVSYAQLSKAAGGERVPSWRVTEAYLVSLNDLRATGVAEDLDEWFDRWRKAGEREAGEREGGELTARRAAAALATPGRTNRPPGGTSRSPSFSWTPPPPTPESAAWRRS</sequence>
<reference evidence="2 3" key="1">
    <citation type="submission" date="2018-07" db="EMBL/GenBank/DDBJ databases">
        <title>Streptomyces species from bats.</title>
        <authorList>
            <person name="Dunlap C."/>
        </authorList>
    </citation>
    <scope>NUCLEOTIDE SEQUENCE [LARGE SCALE GENOMIC DNA]</scope>
    <source>
        <strain evidence="2 3">AC230</strain>
    </source>
</reference>
<evidence type="ECO:0000313" key="3">
    <source>
        <dbReference type="Proteomes" id="UP000253741"/>
    </source>
</evidence>
<feature type="compositionally biased region" description="Basic and acidic residues" evidence="1">
    <location>
        <begin position="80"/>
        <end position="93"/>
    </location>
</feature>
<gene>
    <name evidence="2" type="ORF">DVH02_05795</name>
</gene>